<dbReference type="Pfam" id="PF00620">
    <property type="entry name" value="RhoGAP"/>
    <property type="match status" value="1"/>
</dbReference>
<keyword evidence="4" id="KW-1185">Reference proteome</keyword>
<dbReference type="PANTHER" id="PTHR14963:SF7">
    <property type="entry name" value="RHO GTPASE-ACTIVATING PROTEIN 19"/>
    <property type="match status" value="1"/>
</dbReference>
<dbReference type="Proteomes" id="UP000887562">
    <property type="component" value="Unplaced"/>
</dbReference>
<dbReference type="SMART" id="SM00324">
    <property type="entry name" value="RhoGAP"/>
    <property type="match status" value="1"/>
</dbReference>
<dbReference type="GO" id="GO:0005737">
    <property type="term" value="C:cytoplasm"/>
    <property type="evidence" value="ECO:0007669"/>
    <property type="project" value="TreeGrafter"/>
</dbReference>
<evidence type="ECO:0000256" key="2">
    <source>
        <dbReference type="SAM" id="MobiDB-lite"/>
    </source>
</evidence>
<dbReference type="InterPro" id="IPR008936">
    <property type="entry name" value="Rho_GTPase_activation_prot"/>
</dbReference>
<dbReference type="SUPFAM" id="SSF48350">
    <property type="entry name" value="GTPase activation domain, GAP"/>
    <property type="match status" value="1"/>
</dbReference>
<evidence type="ECO:0000256" key="1">
    <source>
        <dbReference type="ARBA" id="ARBA00022468"/>
    </source>
</evidence>
<organism evidence="4 5">
    <name type="scientific">Echinococcus canadensis</name>
    <dbReference type="NCBI Taxonomy" id="519352"/>
    <lineage>
        <taxon>Eukaryota</taxon>
        <taxon>Metazoa</taxon>
        <taxon>Spiralia</taxon>
        <taxon>Lophotrochozoa</taxon>
        <taxon>Platyhelminthes</taxon>
        <taxon>Cestoda</taxon>
        <taxon>Eucestoda</taxon>
        <taxon>Cyclophyllidea</taxon>
        <taxon>Taeniidae</taxon>
        <taxon>Echinococcus</taxon>
        <taxon>Echinococcus canadensis group</taxon>
    </lineage>
</organism>
<proteinExistence type="predicted"/>
<dbReference type="GO" id="GO:0051056">
    <property type="term" value="P:regulation of small GTPase mediated signal transduction"/>
    <property type="evidence" value="ECO:0007669"/>
    <property type="project" value="TreeGrafter"/>
</dbReference>
<evidence type="ECO:0000313" key="4">
    <source>
        <dbReference type="Proteomes" id="UP000887562"/>
    </source>
</evidence>
<evidence type="ECO:0000259" key="3">
    <source>
        <dbReference type="PROSITE" id="PS50238"/>
    </source>
</evidence>
<evidence type="ECO:0000313" key="5">
    <source>
        <dbReference type="WBParaSite" id="maker-E.canG7_contigs_1508-snap-gene-0.24-mRNA-1"/>
    </source>
</evidence>
<dbReference type="Gene3D" id="1.10.555.10">
    <property type="entry name" value="Rho GTPase activation protein"/>
    <property type="match status" value="1"/>
</dbReference>
<reference evidence="5" key="1">
    <citation type="submission" date="2022-11" db="UniProtKB">
        <authorList>
            <consortium name="WormBaseParasite"/>
        </authorList>
    </citation>
    <scope>IDENTIFICATION</scope>
</reference>
<dbReference type="GO" id="GO:0007165">
    <property type="term" value="P:signal transduction"/>
    <property type="evidence" value="ECO:0007669"/>
    <property type="project" value="InterPro"/>
</dbReference>
<accession>A0A915EXR9</accession>
<dbReference type="WBParaSite" id="maker-E.canG7_contigs_1508-snap-gene-0.24-mRNA-1">
    <property type="protein sequence ID" value="maker-E.canG7_contigs_1508-snap-gene-0.24-mRNA-1"/>
    <property type="gene ID" value="EcG7_05452"/>
</dbReference>
<dbReference type="AlphaFoldDB" id="A0A915EXR9"/>
<dbReference type="InterPro" id="IPR000198">
    <property type="entry name" value="RhoGAP_dom"/>
</dbReference>
<keyword evidence="1" id="KW-0343">GTPase activation</keyword>
<protein>
    <submittedName>
        <fullName evidence="5">Rho-GAP domain-containing protein</fullName>
    </submittedName>
</protein>
<feature type="domain" description="Rho-GAP" evidence="3">
    <location>
        <begin position="178"/>
        <end position="434"/>
    </location>
</feature>
<dbReference type="PROSITE" id="PS50238">
    <property type="entry name" value="RHOGAP"/>
    <property type="match status" value="1"/>
</dbReference>
<feature type="region of interest" description="Disordered" evidence="2">
    <location>
        <begin position="454"/>
        <end position="474"/>
    </location>
</feature>
<name>A0A915EXR9_9CEST</name>
<dbReference type="GO" id="GO:0005096">
    <property type="term" value="F:GTPase activator activity"/>
    <property type="evidence" value="ECO:0007669"/>
    <property type="project" value="UniProtKB-KW"/>
</dbReference>
<sequence length="755" mass="83267">MHVGAWPTDEQVSWIEERRRLQWEHRCKLFVSFPQTSQNTSDRRCGYVCPTPSAKKLQDTVMAYADRLAATTAAVDYVNLYRNQKPQQFIDLCKFHLSLLVELPADFNNYNPRACTGTEFTGDATCKHKKNRPWTRLASSMGQMHKSDESTNGKCTLAEFCTSLVLLPIVISVSALNLDLSGSARTRRINAIYENIMKLMDHLSTDENLKMEMIFRKSGNIVRQRELRRRILSGVKVSFPVSFVNTSDCAPSSSSSSSSGFPWSRKSCRRSFKVKAEASEAKPGTFDELKGHDYANTLKNVLREMRNPILTRELLPIFVSVSKITSGHVNDEGVQVPLSPADFQVAQAKQLMAVRILRFLLPERNQRLLRRLLDLLTETVSYAQLNGMSAESLGTIFGPLLLAPTCSPNPDLHKHYDTLNSLTTLMINQGSEGVFGIPEALVDDMDRNLASNGLLGGRSPSKDSGLDTCSMTSSGHEEDARDALYTGLMFAKSSESQGGIQSDLCDVGLTITECAVAELCATVQALPDSDPRKARLVQRINNSNGGLTPQVRKRLRDVLLVSPSSMHRTSFRRLETPSNAVLSGALAKRQTSRAPVVEVNGGLGGEISTTYSSSSLGVGNVGSLCCPLFGILSSTIRSVNQQPKQTHREQNWHKKPAAIGSPIFGDMGAPIGENIYPNSGIRAADGTTHVGLLRATRRHTCLQRMPVRRNYHRGKIERPCVTLTSGWPSRWCNPVVGSFKKNAFLSTHSQAMGFI</sequence>
<dbReference type="PANTHER" id="PTHR14963">
    <property type="entry name" value="RHO GTPASE ACTIVATING PROTEIN 18,19-RELATED"/>
    <property type="match status" value="1"/>
</dbReference>